<gene>
    <name evidence="1" type="ORF">CLODIP_2_CD06051</name>
</gene>
<accession>A0A8S1E6W6</accession>
<name>A0A8S1E6W6_9INSE</name>
<dbReference type="EMBL" id="CADEPI010000899">
    <property type="protein sequence ID" value="CAB3388775.1"/>
    <property type="molecule type" value="Genomic_DNA"/>
</dbReference>
<proteinExistence type="predicted"/>
<organism evidence="1 2">
    <name type="scientific">Cloeon dipterum</name>
    <dbReference type="NCBI Taxonomy" id="197152"/>
    <lineage>
        <taxon>Eukaryota</taxon>
        <taxon>Metazoa</taxon>
        <taxon>Ecdysozoa</taxon>
        <taxon>Arthropoda</taxon>
        <taxon>Hexapoda</taxon>
        <taxon>Insecta</taxon>
        <taxon>Pterygota</taxon>
        <taxon>Palaeoptera</taxon>
        <taxon>Ephemeroptera</taxon>
        <taxon>Pisciforma</taxon>
        <taxon>Baetidae</taxon>
        <taxon>Cloeon</taxon>
    </lineage>
</organism>
<dbReference type="Proteomes" id="UP000494165">
    <property type="component" value="Unassembled WGS sequence"/>
</dbReference>
<dbReference type="AlphaFoldDB" id="A0A8S1E6W6"/>
<protein>
    <submittedName>
        <fullName evidence="1">Uncharacterized protein</fullName>
    </submittedName>
</protein>
<evidence type="ECO:0000313" key="2">
    <source>
        <dbReference type="Proteomes" id="UP000494165"/>
    </source>
</evidence>
<comment type="caution">
    <text evidence="1">The sequence shown here is derived from an EMBL/GenBank/DDBJ whole genome shotgun (WGS) entry which is preliminary data.</text>
</comment>
<reference evidence="1 2" key="1">
    <citation type="submission" date="2020-04" db="EMBL/GenBank/DDBJ databases">
        <authorList>
            <person name="Alioto T."/>
            <person name="Alioto T."/>
            <person name="Gomez Garrido J."/>
        </authorList>
    </citation>
    <scope>NUCLEOTIDE SEQUENCE [LARGE SCALE GENOMIC DNA]</scope>
</reference>
<sequence>MIMMMMGTSNFLSSLFPSIIRNMLSRNTRIVIVLQDEARGKQPPPALPPCHRRSLPAPSLAGSWWNSIRSADVPYIRGVLLEGRHFSNVLWS</sequence>
<evidence type="ECO:0000313" key="1">
    <source>
        <dbReference type="EMBL" id="CAB3388775.1"/>
    </source>
</evidence>
<keyword evidence="2" id="KW-1185">Reference proteome</keyword>